<comment type="similarity">
    <text evidence="5">Belongs to the nitrate reductase family.</text>
</comment>
<dbReference type="SUPFAM" id="SSF55856">
    <property type="entry name" value="Cytochrome b5-like heme/steroid binding domain"/>
    <property type="match status" value="1"/>
</dbReference>
<evidence type="ECO:0000256" key="3">
    <source>
        <dbReference type="ARBA" id="ARBA00001974"/>
    </source>
</evidence>
<dbReference type="InterPro" id="IPR001433">
    <property type="entry name" value="OxRdtase_FAD/NAD-bd"/>
</dbReference>
<dbReference type="PROSITE" id="PS00559">
    <property type="entry name" value="MOLYBDOPTERIN_EUK"/>
    <property type="match status" value="1"/>
</dbReference>
<comment type="cofactor">
    <cofactor evidence="1">
        <name>Mo-molybdopterin</name>
        <dbReference type="ChEBI" id="CHEBI:71302"/>
    </cofactor>
</comment>
<comment type="subunit">
    <text evidence="6">Homodimer.</text>
</comment>
<evidence type="ECO:0000313" key="20">
    <source>
        <dbReference type="EMBL" id="KAK7449730.1"/>
    </source>
</evidence>
<dbReference type="InterPro" id="IPR017927">
    <property type="entry name" value="FAD-bd_FR_type"/>
</dbReference>
<evidence type="ECO:0000313" key="21">
    <source>
        <dbReference type="Proteomes" id="UP001498398"/>
    </source>
</evidence>
<dbReference type="PROSITE" id="PS00191">
    <property type="entry name" value="CYTOCHROME_B5_1"/>
    <property type="match status" value="1"/>
</dbReference>
<gene>
    <name evidence="20" type="ORF">VKT23_013205</name>
</gene>
<dbReference type="InterPro" id="IPR018506">
    <property type="entry name" value="Cyt_B5_heme-BS"/>
</dbReference>
<dbReference type="InterPro" id="IPR001199">
    <property type="entry name" value="Cyt_B5-like_heme/steroid-bd"/>
</dbReference>
<dbReference type="SUPFAM" id="SSF81296">
    <property type="entry name" value="E set domains"/>
    <property type="match status" value="1"/>
</dbReference>
<dbReference type="InterPro" id="IPR008335">
    <property type="entry name" value="Mopterin_OxRdtase_euk"/>
</dbReference>
<evidence type="ECO:0000256" key="16">
    <source>
        <dbReference type="ARBA" id="ARBA00023063"/>
    </source>
</evidence>
<dbReference type="InterPro" id="IPR017938">
    <property type="entry name" value="Riboflavin_synthase-like_b-brl"/>
</dbReference>
<comment type="cofactor">
    <cofactor evidence="2">
        <name>heme</name>
        <dbReference type="ChEBI" id="CHEBI:30413"/>
    </cofactor>
</comment>
<dbReference type="Pfam" id="PF00970">
    <property type="entry name" value="FAD_binding_6"/>
    <property type="match status" value="1"/>
</dbReference>
<dbReference type="Gene3D" id="2.40.30.10">
    <property type="entry name" value="Translation factors"/>
    <property type="match status" value="1"/>
</dbReference>
<evidence type="ECO:0000256" key="9">
    <source>
        <dbReference type="ARBA" id="ARBA00022505"/>
    </source>
</evidence>
<keyword evidence="13" id="KW-0274">FAD</keyword>
<comment type="function">
    <text evidence="4">Nitrate reductase is a key enzyme involved in the first step of nitrate assimilation in plants, fungi and bacteria.</text>
</comment>
<evidence type="ECO:0000256" key="10">
    <source>
        <dbReference type="ARBA" id="ARBA00022617"/>
    </source>
</evidence>
<keyword evidence="12" id="KW-0479">Metal-binding</keyword>
<protein>
    <recommendedName>
        <fullName evidence="8">Nitrate reductase [NADPH]</fullName>
        <ecNumber evidence="7">1.7.1.3</ecNumber>
    </recommendedName>
</protein>
<name>A0ABR1J7R3_9AGAR</name>
<evidence type="ECO:0000256" key="5">
    <source>
        <dbReference type="ARBA" id="ARBA00006253"/>
    </source>
</evidence>
<evidence type="ECO:0000256" key="2">
    <source>
        <dbReference type="ARBA" id="ARBA00001971"/>
    </source>
</evidence>
<evidence type="ECO:0000256" key="13">
    <source>
        <dbReference type="ARBA" id="ARBA00022827"/>
    </source>
</evidence>
<dbReference type="InterPro" id="IPR022407">
    <property type="entry name" value="OxRdtase_Mopterin_BS"/>
</dbReference>
<keyword evidence="14" id="KW-0560">Oxidoreductase</keyword>
<comment type="cofactor">
    <cofactor evidence="3">
        <name>FAD</name>
        <dbReference type="ChEBI" id="CHEBI:57692"/>
    </cofactor>
</comment>
<evidence type="ECO:0000256" key="1">
    <source>
        <dbReference type="ARBA" id="ARBA00001924"/>
    </source>
</evidence>
<evidence type="ECO:0000259" key="19">
    <source>
        <dbReference type="PROSITE" id="PS51384"/>
    </source>
</evidence>
<dbReference type="Gene3D" id="2.60.40.650">
    <property type="match status" value="1"/>
</dbReference>
<comment type="catalytic activity">
    <reaction evidence="17">
        <text>nitrite + NADP(+) + H2O = nitrate + NADPH + H(+)</text>
        <dbReference type="Rhea" id="RHEA:19061"/>
        <dbReference type="ChEBI" id="CHEBI:15377"/>
        <dbReference type="ChEBI" id="CHEBI:15378"/>
        <dbReference type="ChEBI" id="CHEBI:16301"/>
        <dbReference type="ChEBI" id="CHEBI:17632"/>
        <dbReference type="ChEBI" id="CHEBI:57783"/>
        <dbReference type="ChEBI" id="CHEBI:58349"/>
        <dbReference type="EC" id="1.7.1.3"/>
    </reaction>
</comment>
<dbReference type="PROSITE" id="PS50255">
    <property type="entry name" value="CYTOCHROME_B5_2"/>
    <property type="match status" value="1"/>
</dbReference>
<keyword evidence="21" id="KW-1185">Reference proteome</keyword>
<dbReference type="SUPFAM" id="SSF56524">
    <property type="entry name" value="Oxidoreductase molybdopterin-binding domain"/>
    <property type="match status" value="1"/>
</dbReference>
<dbReference type="EC" id="1.7.1.3" evidence="7"/>
<organism evidence="20 21">
    <name type="scientific">Marasmiellus scandens</name>
    <dbReference type="NCBI Taxonomy" id="2682957"/>
    <lineage>
        <taxon>Eukaryota</taxon>
        <taxon>Fungi</taxon>
        <taxon>Dikarya</taxon>
        <taxon>Basidiomycota</taxon>
        <taxon>Agaricomycotina</taxon>
        <taxon>Agaricomycetes</taxon>
        <taxon>Agaricomycetidae</taxon>
        <taxon>Agaricales</taxon>
        <taxon>Marasmiineae</taxon>
        <taxon>Omphalotaceae</taxon>
        <taxon>Marasmiellus</taxon>
    </lineage>
</organism>
<keyword evidence="11" id="KW-0285">Flavoprotein</keyword>
<dbReference type="PRINTS" id="PR00363">
    <property type="entry name" value="CYTOCHROMEB5"/>
</dbReference>
<dbReference type="PANTHER" id="PTHR19372:SF7">
    <property type="entry name" value="SULFITE OXIDASE, MITOCHONDRIAL"/>
    <property type="match status" value="1"/>
</dbReference>
<evidence type="ECO:0000256" key="17">
    <source>
        <dbReference type="ARBA" id="ARBA00049155"/>
    </source>
</evidence>
<dbReference type="Pfam" id="PF00174">
    <property type="entry name" value="Oxidored_molyb"/>
    <property type="match status" value="1"/>
</dbReference>
<keyword evidence="16" id="KW-0534">Nitrate assimilation</keyword>
<dbReference type="Gene3D" id="3.10.120.10">
    <property type="entry name" value="Cytochrome b5-like heme/steroid binding domain"/>
    <property type="match status" value="1"/>
</dbReference>
<dbReference type="PANTHER" id="PTHR19372">
    <property type="entry name" value="SULFITE REDUCTASE"/>
    <property type="match status" value="1"/>
</dbReference>
<dbReference type="CDD" id="cd06183">
    <property type="entry name" value="cyt_b5_reduct_like"/>
    <property type="match status" value="1"/>
</dbReference>
<feature type="domain" description="FAD-binding FR-type" evidence="19">
    <location>
        <begin position="611"/>
        <end position="723"/>
    </location>
</feature>
<dbReference type="SUPFAM" id="SSF52343">
    <property type="entry name" value="Ferredoxin reductase-like, C-terminal NADP-linked domain"/>
    <property type="match status" value="1"/>
</dbReference>
<dbReference type="Pfam" id="PF00175">
    <property type="entry name" value="NAD_binding_1"/>
    <property type="match status" value="1"/>
</dbReference>
<dbReference type="InterPro" id="IPR008333">
    <property type="entry name" value="Cbr1-like_FAD-bd_dom"/>
</dbReference>
<dbReference type="PRINTS" id="PR00407">
    <property type="entry name" value="EUMOPTERIN"/>
</dbReference>
<feature type="domain" description="Cytochrome b5 heme-binding" evidence="18">
    <location>
        <begin position="522"/>
        <end position="581"/>
    </location>
</feature>
<dbReference type="InterPro" id="IPR000572">
    <property type="entry name" value="OxRdtase_Mopterin-bd_dom"/>
</dbReference>
<dbReference type="InterPro" id="IPR036374">
    <property type="entry name" value="OxRdtase_Mopterin-bd_sf"/>
</dbReference>
<evidence type="ECO:0000259" key="18">
    <source>
        <dbReference type="PROSITE" id="PS50255"/>
    </source>
</evidence>
<dbReference type="Pfam" id="PF03404">
    <property type="entry name" value="Mo-co_dimer"/>
    <property type="match status" value="1"/>
</dbReference>
<dbReference type="Gene3D" id="3.40.50.80">
    <property type="entry name" value="Nucleotide-binding domain of ferredoxin-NADP reductase (FNR) module"/>
    <property type="match status" value="1"/>
</dbReference>
<keyword evidence="10" id="KW-0349">Heme</keyword>
<evidence type="ECO:0000256" key="15">
    <source>
        <dbReference type="ARBA" id="ARBA00023004"/>
    </source>
</evidence>
<dbReference type="SMART" id="SM01117">
    <property type="entry name" value="Cyt-b5"/>
    <property type="match status" value="1"/>
</dbReference>
<dbReference type="InterPro" id="IPR005066">
    <property type="entry name" value="MoCF_OxRdtse_dimer"/>
</dbReference>
<evidence type="ECO:0000256" key="14">
    <source>
        <dbReference type="ARBA" id="ARBA00023002"/>
    </source>
</evidence>
<dbReference type="Gene3D" id="3.90.420.10">
    <property type="entry name" value="Oxidoreductase, molybdopterin-binding domain"/>
    <property type="match status" value="1"/>
</dbReference>
<keyword evidence="9" id="KW-0500">Molybdenum</keyword>
<evidence type="ECO:0000256" key="4">
    <source>
        <dbReference type="ARBA" id="ARBA00003838"/>
    </source>
</evidence>
<accession>A0ABR1J7R3</accession>
<keyword evidence="15" id="KW-0408">Iron</keyword>
<sequence length="873" mass="97617">MSNSCSSSYTDDCPPLPDHFPALPKNIALTEIAPADSQTPDSWVKRNPDLIRLTGKHPLNCEARLSSLWEAGFLTPAHLHFVRNHGAVPQINAEVANSWKIRIHGVVPKEVSLSIAELKNLFPVVTLPVTLVCAGNRRKEQNVVRKSLGFNWGSAGLSTALWTGVYLADVLSYVGADRKTTKHVIFEGGDSLPNGPYGTSQLLSWAADKSKGMLIAWAMNGLPLEPDHGFPVRIIIPGQIGGRSVKWLKSIEVSLEESKHHLHYFDNRILPMQLSPEQARAEKQWWYDSRYLINELSVNSAIAKPDHGEELRATAPDAVYEVRGYAYTGGGRRVTRVEISLDDGKTWSLSDIAYPEDNYRDLAHSDDVYGILDLTERDTCFCWCFWMFSVPVKDLLKTACITVRAMDESSNMQPRDMYTNATSMVNNWWFRVAVVKCKDDTGCTVLRFEHPAPVGMTSKGWMERFKDESLDVLQPNFGAEKTKAEIKPAAPVVPSVETVKWTKSGVDRVIGTGEFEEQAKAKAWFSISGEVYDASEYLSEHPGGEDSILLMRGEDATEDFMAIHSIDAKEKLRQYHIGTLATPAQSSTETKASHPATPAFEDAQTPFLHPKQWKTLKLTEIIQSNYNSFTFKLALQHPEQELGLPVGQHVFLRMRNKKTGEMIQRAYTPLPTSGERGYIAFLIKVYFPSPYLPRGGRMTMCFYDLVVGDTVDVKGPFGSFVWSGKATVMYKGMTRPVKEVGMVCGGSGITPILQVLTSIMREEVRNKVDIRVWLVYANRTEADILCRQQLDEFLVAAPKHFRLFHTLSTVVGISKDWQYGKGKIDEVMLRRYLPAPSTNGIVLACGPDAMINRTLKPCLQKIGWDIDSALVVF</sequence>
<dbReference type="EMBL" id="JBANRG010000035">
    <property type="protein sequence ID" value="KAK7449730.1"/>
    <property type="molecule type" value="Genomic_DNA"/>
</dbReference>
<evidence type="ECO:0000256" key="11">
    <source>
        <dbReference type="ARBA" id="ARBA00022630"/>
    </source>
</evidence>
<dbReference type="InterPro" id="IPR014756">
    <property type="entry name" value="Ig_E-set"/>
</dbReference>
<dbReference type="Proteomes" id="UP001498398">
    <property type="component" value="Unassembled WGS sequence"/>
</dbReference>
<evidence type="ECO:0000256" key="8">
    <source>
        <dbReference type="ARBA" id="ARBA00015499"/>
    </source>
</evidence>
<evidence type="ECO:0000256" key="12">
    <source>
        <dbReference type="ARBA" id="ARBA00022723"/>
    </source>
</evidence>
<evidence type="ECO:0000256" key="7">
    <source>
        <dbReference type="ARBA" id="ARBA00012673"/>
    </source>
</evidence>
<evidence type="ECO:0000256" key="6">
    <source>
        <dbReference type="ARBA" id="ARBA00011738"/>
    </source>
</evidence>
<dbReference type="SUPFAM" id="SSF63380">
    <property type="entry name" value="Riboflavin synthase domain-like"/>
    <property type="match status" value="1"/>
</dbReference>
<reference evidence="20 21" key="1">
    <citation type="submission" date="2024-01" db="EMBL/GenBank/DDBJ databases">
        <title>A draft genome for the cacao thread blight pathogen Marasmiellus scandens.</title>
        <authorList>
            <person name="Baruah I.K."/>
            <person name="Leung J."/>
            <person name="Bukari Y."/>
            <person name="Amoako-Attah I."/>
            <person name="Meinhardt L.W."/>
            <person name="Bailey B.A."/>
            <person name="Cohen S.P."/>
        </authorList>
    </citation>
    <scope>NUCLEOTIDE SEQUENCE [LARGE SCALE GENOMIC DNA]</scope>
    <source>
        <strain evidence="20 21">GH-19</strain>
    </source>
</reference>
<proteinExistence type="inferred from homology"/>
<comment type="caution">
    <text evidence="20">The sequence shown here is derived from an EMBL/GenBank/DDBJ whole genome shotgun (WGS) entry which is preliminary data.</text>
</comment>
<dbReference type="Pfam" id="PF00173">
    <property type="entry name" value="Cyt-b5"/>
    <property type="match status" value="1"/>
</dbReference>
<dbReference type="InterPro" id="IPR036400">
    <property type="entry name" value="Cyt_B5-like_heme/steroid_sf"/>
</dbReference>
<dbReference type="InterPro" id="IPR039261">
    <property type="entry name" value="FNR_nucleotide-bd"/>
</dbReference>
<dbReference type="PROSITE" id="PS51384">
    <property type="entry name" value="FAD_FR"/>
    <property type="match status" value="1"/>
</dbReference>
<dbReference type="PRINTS" id="PR00406">
    <property type="entry name" value="CYTB5RDTASE"/>
</dbReference>